<dbReference type="PANTHER" id="PTHR33215">
    <property type="entry name" value="PROTEIN DISTAL ANTENNA"/>
    <property type="match status" value="1"/>
</dbReference>
<dbReference type="InterPro" id="IPR002514">
    <property type="entry name" value="Transposase_8"/>
</dbReference>
<evidence type="ECO:0000256" key="1">
    <source>
        <dbReference type="SAM" id="Coils"/>
    </source>
</evidence>
<dbReference type="Gene3D" id="1.10.10.60">
    <property type="entry name" value="Homeodomain-like"/>
    <property type="match status" value="1"/>
</dbReference>
<gene>
    <name evidence="2" type="ORF">BN1326_90040</name>
</gene>
<protein>
    <submittedName>
        <fullName evidence="2">Transposase</fullName>
    </submittedName>
</protein>
<dbReference type="SUPFAM" id="SSF46689">
    <property type="entry name" value="Homeodomain-like"/>
    <property type="match status" value="1"/>
</dbReference>
<dbReference type="PANTHER" id="PTHR33215:SF11">
    <property type="entry name" value="BLR1542 PROTEIN"/>
    <property type="match status" value="1"/>
</dbReference>
<comment type="caution">
    <text evidence="2">The sequence shown here is derived from an EMBL/GenBank/DDBJ whole genome shotgun (WGS) entry which is preliminary data.</text>
</comment>
<keyword evidence="3" id="KW-1185">Reference proteome</keyword>
<evidence type="ECO:0000313" key="2">
    <source>
        <dbReference type="EMBL" id="CRI29306.1"/>
    </source>
</evidence>
<feature type="coiled-coil region" evidence="1">
    <location>
        <begin position="59"/>
        <end position="86"/>
    </location>
</feature>
<sequence length="93" mass="11171">MTRERRSFSSEFKLQMVRLYENGKPRNEIIREYDLTPLTLGKWIKQHQKSGSFNHQDNLTDEEKELVKLRKEVQHLKMENDILKQAALIMGRK</sequence>
<proteinExistence type="predicted"/>
<dbReference type="EMBL" id="CVOU01000021">
    <property type="protein sequence ID" value="CRI29306.1"/>
    <property type="molecule type" value="Genomic_DNA"/>
</dbReference>
<name>A0A7U7PYM2_9STAP</name>
<dbReference type="Pfam" id="PF01527">
    <property type="entry name" value="HTH_Tnp_1"/>
    <property type="match status" value="1"/>
</dbReference>
<dbReference type="GO" id="GO:0004803">
    <property type="term" value="F:transposase activity"/>
    <property type="evidence" value="ECO:0007669"/>
    <property type="project" value="InterPro"/>
</dbReference>
<reference evidence="2 3" key="1">
    <citation type="submission" date="2015-04" db="EMBL/GenBank/DDBJ databases">
        <authorList>
            <person name="Cao L."/>
            <person name="Gao C.H."/>
        </authorList>
    </citation>
    <scope>NUCLEOTIDE SEQUENCE [LARGE SCALE GENOMIC DNA]</scope>
    <source>
        <strain evidence="2 3">SH3</strain>
    </source>
</reference>
<dbReference type="AlphaFoldDB" id="A0A7U7PYM2"/>
<accession>A0A7U7PYM2</accession>
<organism evidence="2 3">
    <name type="scientific">Staphylococcus argenteus</name>
    <dbReference type="NCBI Taxonomy" id="985002"/>
    <lineage>
        <taxon>Bacteria</taxon>
        <taxon>Bacillati</taxon>
        <taxon>Bacillota</taxon>
        <taxon>Bacilli</taxon>
        <taxon>Bacillales</taxon>
        <taxon>Staphylococcaceae</taxon>
        <taxon>Staphylococcus</taxon>
    </lineage>
</organism>
<dbReference type="GO" id="GO:0006313">
    <property type="term" value="P:DNA transposition"/>
    <property type="evidence" value="ECO:0007669"/>
    <property type="project" value="InterPro"/>
</dbReference>
<dbReference type="GO" id="GO:0003677">
    <property type="term" value="F:DNA binding"/>
    <property type="evidence" value="ECO:0007669"/>
    <property type="project" value="InterPro"/>
</dbReference>
<keyword evidence="1" id="KW-0175">Coiled coil</keyword>
<evidence type="ECO:0000313" key="3">
    <source>
        <dbReference type="Proteomes" id="UP000236509"/>
    </source>
</evidence>
<dbReference type="InterPro" id="IPR009057">
    <property type="entry name" value="Homeodomain-like_sf"/>
</dbReference>
<dbReference type="InterPro" id="IPR051839">
    <property type="entry name" value="RD_transcriptional_regulator"/>
</dbReference>
<dbReference type="Proteomes" id="UP000236509">
    <property type="component" value="Unassembled WGS sequence"/>
</dbReference>